<dbReference type="SUPFAM" id="SSF81901">
    <property type="entry name" value="HCP-like"/>
    <property type="match status" value="1"/>
</dbReference>
<reference evidence="1" key="1">
    <citation type="journal article" date="2022" name="Int. J. Mol. Sci.">
        <title>Draft Genome of Tanacetum Coccineum: Genomic Comparison of Closely Related Tanacetum-Family Plants.</title>
        <authorList>
            <person name="Yamashiro T."/>
            <person name="Shiraishi A."/>
            <person name="Nakayama K."/>
            <person name="Satake H."/>
        </authorList>
    </citation>
    <scope>NUCLEOTIDE SEQUENCE</scope>
</reference>
<accession>A0ABQ5DI86</accession>
<keyword evidence="2" id="KW-1185">Reference proteome</keyword>
<dbReference type="InterPro" id="IPR011990">
    <property type="entry name" value="TPR-like_helical_dom_sf"/>
</dbReference>
<dbReference type="InterPro" id="IPR029026">
    <property type="entry name" value="tRNA_m1G_MTases_N"/>
</dbReference>
<dbReference type="InterPro" id="IPR029028">
    <property type="entry name" value="Alpha/beta_knot_MTases"/>
</dbReference>
<evidence type="ECO:0000313" key="1">
    <source>
        <dbReference type="EMBL" id="GJT36809.1"/>
    </source>
</evidence>
<dbReference type="Gene3D" id="3.40.1280.10">
    <property type="match status" value="1"/>
</dbReference>
<name>A0ABQ5DI86_9ASTR</name>
<gene>
    <name evidence="1" type="ORF">Tco_0936674</name>
</gene>
<dbReference type="InterPro" id="IPR053301">
    <property type="entry name" value="F-box_motif"/>
</dbReference>
<dbReference type="PANTHER" id="PTHR45088">
    <property type="entry name" value="OSJNBA0022H21.17 PROTEIN"/>
    <property type="match status" value="1"/>
</dbReference>
<comment type="caution">
    <text evidence="1">The sequence shown here is derived from an EMBL/GenBank/DDBJ whole genome shotgun (WGS) entry which is preliminary data.</text>
</comment>
<dbReference type="PANTHER" id="PTHR45088:SF1">
    <property type="entry name" value="OS04G0476000 PROTEIN"/>
    <property type="match status" value="1"/>
</dbReference>
<evidence type="ECO:0000313" key="2">
    <source>
        <dbReference type="Proteomes" id="UP001151760"/>
    </source>
</evidence>
<dbReference type="Gene3D" id="1.25.40.10">
    <property type="entry name" value="Tetratricopeptide repeat domain"/>
    <property type="match status" value="1"/>
</dbReference>
<reference evidence="1" key="2">
    <citation type="submission" date="2022-01" db="EMBL/GenBank/DDBJ databases">
        <authorList>
            <person name="Yamashiro T."/>
            <person name="Shiraishi A."/>
            <person name="Satake H."/>
            <person name="Nakayama K."/>
        </authorList>
    </citation>
    <scope>NUCLEOTIDE SEQUENCE</scope>
</reference>
<dbReference type="EMBL" id="BQNB010015171">
    <property type="protein sequence ID" value="GJT36809.1"/>
    <property type="molecule type" value="Genomic_DNA"/>
</dbReference>
<sequence>MSVWITYGGFVFVSFDFRYWECGGCGCRLKIREEGYHPLQVFEIWGALCQRMRNTWKQQITGVEVNVEKALDWFLKGVARGSTLAMVDAGLVYWEIGKKDEGVRMYKRAAELGNPAGQCNLGISYLQVKRAESAARGRQGGITTVRIDNDITVEKATRRSGERGEMCSSHLFFRYTRCGTSTLNHHKITRVNTQPRLPTGQGATFLESAHVNRVGNTQPVQSQLPNSASLILEGSAAAERPSLQRVRRLYHSMLQIGRRPTVKGNEEHRTSSRYSRGSFSVYDDQSDYDQQCCQCVHNEPAVLAVGSPKNVKSYRMLNSEDHANFLKKNNGNPTECRPDISHQLIWLYKTKRSELKDIYPGGYTLTCFEVIEKTNTNPATEAEDVIRLALGSGSQRSSECELAAFYAGFHEQQIKQLPSFHALIYLGISIGRLVVWTKEHIKPLNNPCTDRQHQHQFEEAGTFDVDVDNFKRSKLEYKFQDQENSEDIFSFGSALEDFICVVFVPDRNIIILGPVGIVQMAKLCKIAYTREGGEESVMSTQEYIRKVFEDVGEDDDFTHALWRSVLDYVNVDGGIVMGCFGDVKKFLKNRKLVLRMRQTILQ</sequence>
<protein>
    <submittedName>
        <fullName evidence="1">Uncharacterized protein</fullName>
    </submittedName>
</protein>
<dbReference type="Proteomes" id="UP001151760">
    <property type="component" value="Unassembled WGS sequence"/>
</dbReference>
<dbReference type="SUPFAM" id="SSF75217">
    <property type="entry name" value="alpha/beta knot"/>
    <property type="match status" value="1"/>
</dbReference>
<proteinExistence type="predicted"/>
<organism evidence="1 2">
    <name type="scientific">Tanacetum coccineum</name>
    <dbReference type="NCBI Taxonomy" id="301880"/>
    <lineage>
        <taxon>Eukaryota</taxon>
        <taxon>Viridiplantae</taxon>
        <taxon>Streptophyta</taxon>
        <taxon>Embryophyta</taxon>
        <taxon>Tracheophyta</taxon>
        <taxon>Spermatophyta</taxon>
        <taxon>Magnoliopsida</taxon>
        <taxon>eudicotyledons</taxon>
        <taxon>Gunneridae</taxon>
        <taxon>Pentapetalae</taxon>
        <taxon>asterids</taxon>
        <taxon>campanulids</taxon>
        <taxon>Asterales</taxon>
        <taxon>Asteraceae</taxon>
        <taxon>Asteroideae</taxon>
        <taxon>Anthemideae</taxon>
        <taxon>Anthemidinae</taxon>
        <taxon>Tanacetum</taxon>
    </lineage>
</organism>